<proteinExistence type="predicted"/>
<keyword evidence="2" id="KW-1185">Reference proteome</keyword>
<reference evidence="1 2" key="1">
    <citation type="submission" date="2014-04" db="EMBL/GenBank/DDBJ databases">
        <authorList>
            <consortium name="DOE Joint Genome Institute"/>
            <person name="Kuo A."/>
            <person name="Kohler A."/>
            <person name="Costa M.D."/>
            <person name="Nagy L.G."/>
            <person name="Floudas D."/>
            <person name="Copeland A."/>
            <person name="Barry K.W."/>
            <person name="Cichocki N."/>
            <person name="Veneault-Fourrey C."/>
            <person name="LaButti K."/>
            <person name="Lindquist E.A."/>
            <person name="Lipzen A."/>
            <person name="Lundell T."/>
            <person name="Morin E."/>
            <person name="Murat C."/>
            <person name="Sun H."/>
            <person name="Tunlid A."/>
            <person name="Henrissat B."/>
            <person name="Grigoriev I.V."/>
            <person name="Hibbett D.S."/>
            <person name="Martin F."/>
            <person name="Nordberg H.P."/>
            <person name="Cantor M.N."/>
            <person name="Hua S.X."/>
        </authorList>
    </citation>
    <scope>NUCLEOTIDE SEQUENCE [LARGE SCALE GENOMIC DNA]</scope>
    <source>
        <strain evidence="1 2">Marx 270</strain>
    </source>
</reference>
<dbReference type="InParanoid" id="A0A0C3IF12"/>
<dbReference type="EMBL" id="KN832063">
    <property type="protein sequence ID" value="KIN95637.1"/>
    <property type="molecule type" value="Genomic_DNA"/>
</dbReference>
<dbReference type="AlphaFoldDB" id="A0A0C3IF12"/>
<organism evidence="1 2">
    <name type="scientific">Pisolithus tinctorius Marx 270</name>
    <dbReference type="NCBI Taxonomy" id="870435"/>
    <lineage>
        <taxon>Eukaryota</taxon>
        <taxon>Fungi</taxon>
        <taxon>Dikarya</taxon>
        <taxon>Basidiomycota</taxon>
        <taxon>Agaricomycotina</taxon>
        <taxon>Agaricomycetes</taxon>
        <taxon>Agaricomycetidae</taxon>
        <taxon>Boletales</taxon>
        <taxon>Sclerodermatineae</taxon>
        <taxon>Pisolithaceae</taxon>
        <taxon>Pisolithus</taxon>
    </lineage>
</organism>
<accession>A0A0C3IF12</accession>
<evidence type="ECO:0000313" key="1">
    <source>
        <dbReference type="EMBL" id="KIN95637.1"/>
    </source>
</evidence>
<dbReference type="HOGENOM" id="CLU_081367_1_0_1"/>
<gene>
    <name evidence="1" type="ORF">M404DRAFT_165280</name>
</gene>
<name>A0A0C3IF12_PISTI</name>
<reference evidence="2" key="2">
    <citation type="submission" date="2015-01" db="EMBL/GenBank/DDBJ databases">
        <title>Evolutionary Origins and Diversification of the Mycorrhizal Mutualists.</title>
        <authorList>
            <consortium name="DOE Joint Genome Institute"/>
            <consortium name="Mycorrhizal Genomics Consortium"/>
            <person name="Kohler A."/>
            <person name="Kuo A."/>
            <person name="Nagy L.G."/>
            <person name="Floudas D."/>
            <person name="Copeland A."/>
            <person name="Barry K.W."/>
            <person name="Cichocki N."/>
            <person name="Veneault-Fourrey C."/>
            <person name="LaButti K."/>
            <person name="Lindquist E.A."/>
            <person name="Lipzen A."/>
            <person name="Lundell T."/>
            <person name="Morin E."/>
            <person name="Murat C."/>
            <person name="Riley R."/>
            <person name="Ohm R."/>
            <person name="Sun H."/>
            <person name="Tunlid A."/>
            <person name="Henrissat B."/>
            <person name="Grigoriev I.V."/>
            <person name="Hibbett D.S."/>
            <person name="Martin F."/>
        </authorList>
    </citation>
    <scope>NUCLEOTIDE SEQUENCE [LARGE SCALE GENOMIC DNA]</scope>
    <source>
        <strain evidence="2">Marx 270</strain>
    </source>
</reference>
<protein>
    <submittedName>
        <fullName evidence="1">Uncharacterized protein</fullName>
    </submittedName>
</protein>
<sequence>SHGKLKANQWQTICLINLVITLCRIWGNPNVSPRDKELLDNYLFLVIMVWWAATCSTSEQHTRIVEEYLSLYVQSTLKLFGSHTLVFNNHTSFHVPECLHAFRPAHAWWTFPFE</sequence>
<feature type="non-terminal residue" evidence="1">
    <location>
        <position position="1"/>
    </location>
</feature>
<dbReference type="OrthoDB" id="3247418at2759"/>
<dbReference type="Proteomes" id="UP000054217">
    <property type="component" value="Unassembled WGS sequence"/>
</dbReference>
<evidence type="ECO:0000313" key="2">
    <source>
        <dbReference type="Proteomes" id="UP000054217"/>
    </source>
</evidence>